<dbReference type="SUPFAM" id="SSF53448">
    <property type="entry name" value="Nucleotide-diphospho-sugar transferases"/>
    <property type="match status" value="1"/>
</dbReference>
<dbReference type="AlphaFoldDB" id="A0A0B6S6C1"/>
<feature type="domain" description="Glycosyltransferase 2-like" evidence="1">
    <location>
        <begin position="15"/>
        <end position="134"/>
    </location>
</feature>
<evidence type="ECO:0000313" key="2">
    <source>
        <dbReference type="EMBL" id="AJK49974.1"/>
    </source>
</evidence>
<dbReference type="EMBL" id="CP002581">
    <property type="protein sequence ID" value="AJK49974.1"/>
    <property type="molecule type" value="Genomic_DNA"/>
</dbReference>
<dbReference type="RefSeq" id="WP_042628322.1">
    <property type="nucleotide sequence ID" value="NZ_CP002581.1"/>
</dbReference>
<evidence type="ECO:0000313" key="3">
    <source>
        <dbReference type="Proteomes" id="UP000031838"/>
    </source>
</evidence>
<accession>A0A0B6S6C1</accession>
<gene>
    <name evidence="2" type="ORF">BGL_2c19080</name>
</gene>
<dbReference type="InterPro" id="IPR029044">
    <property type="entry name" value="Nucleotide-diphossugar_trans"/>
</dbReference>
<name>A0A0B6S6C1_BURPL</name>
<reference evidence="2 3" key="2">
    <citation type="journal article" date="2016" name="Appl. Microbiol. Biotechnol.">
        <title>Mutations improving production and secretion of extracellular lipase by Burkholderia glumae PG1.</title>
        <authorList>
            <person name="Knapp A."/>
            <person name="Voget S."/>
            <person name="Gao R."/>
            <person name="Zaburannyi N."/>
            <person name="Krysciak D."/>
            <person name="Breuer M."/>
            <person name="Hauer B."/>
            <person name="Streit W.R."/>
            <person name="Muller R."/>
            <person name="Daniel R."/>
            <person name="Jaeger K.E."/>
        </authorList>
    </citation>
    <scope>NUCLEOTIDE SEQUENCE [LARGE SCALE GENOMIC DNA]</scope>
    <source>
        <strain evidence="2 3">PG1</strain>
    </source>
</reference>
<proteinExistence type="predicted"/>
<keyword evidence="3" id="KW-1185">Reference proteome</keyword>
<dbReference type="HOGENOM" id="CLU_025996_4_4_4"/>
<organism evidence="2 3">
    <name type="scientific">Burkholderia plantarii</name>
    <dbReference type="NCBI Taxonomy" id="41899"/>
    <lineage>
        <taxon>Bacteria</taxon>
        <taxon>Pseudomonadati</taxon>
        <taxon>Pseudomonadota</taxon>
        <taxon>Betaproteobacteria</taxon>
        <taxon>Burkholderiales</taxon>
        <taxon>Burkholderiaceae</taxon>
        <taxon>Burkholderia</taxon>
    </lineage>
</organism>
<dbReference type="GO" id="GO:0016758">
    <property type="term" value="F:hexosyltransferase activity"/>
    <property type="evidence" value="ECO:0007669"/>
    <property type="project" value="UniProtKB-ARBA"/>
</dbReference>
<reference evidence="3" key="1">
    <citation type="submission" date="2011-03" db="EMBL/GenBank/DDBJ databases">
        <authorList>
            <person name="Voget S."/>
            <person name="Streit W.R."/>
            <person name="Jaeger K.E."/>
            <person name="Daniel R."/>
        </authorList>
    </citation>
    <scope>NUCLEOTIDE SEQUENCE [LARGE SCALE GENOMIC DNA]</scope>
    <source>
        <strain evidence="3">PG1</strain>
    </source>
</reference>
<dbReference type="InterPro" id="IPR001173">
    <property type="entry name" value="Glyco_trans_2-like"/>
</dbReference>
<keyword evidence="2" id="KW-0808">Transferase</keyword>
<dbReference type="PANTHER" id="PTHR22916:SF3">
    <property type="entry name" value="UDP-GLCNAC:BETAGAL BETA-1,3-N-ACETYLGLUCOSAMINYLTRANSFERASE-LIKE PROTEIN 1"/>
    <property type="match status" value="1"/>
</dbReference>
<dbReference type="Proteomes" id="UP000031838">
    <property type="component" value="Chromosome 2"/>
</dbReference>
<dbReference type="Pfam" id="PF00535">
    <property type="entry name" value="Glycos_transf_2"/>
    <property type="match status" value="1"/>
</dbReference>
<protein>
    <submittedName>
        <fullName evidence="2">Glycosyl transferase family 2</fullName>
    </submittedName>
</protein>
<dbReference type="KEGG" id="bgp:BGL_2c19080"/>
<sequence>MEPRESLPMARPVISVVVLCYQLERYIGACLASILEQRVGVPFEILVGDDGSTDGSLAVIETFRARYPDAIRLVAHARNVGYSRNLAEVLERVRGDYVATVDGDDMMLPGKLAAQLDVLEARPEIGMVAHRMRTVDAQSGALVDFPLARRKPAVFDAEFLIEHGPFFLNSSVMFRTALRRRHALDLSLMVVADVAHLVQCLHGSQAAYLDRELGVYRVNPKGFTSTVILNPARHETNIDDLMRTCNLAEALGMRREVVDRGRAGVLMRSAILYLEHGCYEQFRYCIGRSAGFADVGLKQRALHAMREQPRLLRSLYGLAKQLAGRPRRRA</sequence>
<dbReference type="PANTHER" id="PTHR22916">
    <property type="entry name" value="GLYCOSYLTRANSFERASE"/>
    <property type="match status" value="1"/>
</dbReference>
<evidence type="ECO:0000259" key="1">
    <source>
        <dbReference type="Pfam" id="PF00535"/>
    </source>
</evidence>
<dbReference type="Gene3D" id="3.90.550.10">
    <property type="entry name" value="Spore Coat Polysaccharide Biosynthesis Protein SpsA, Chain A"/>
    <property type="match status" value="1"/>
</dbReference>